<name>A0A100IBW4_ASPNG</name>
<reference evidence="3" key="1">
    <citation type="journal article" date="2016" name="Genome Announc.">
        <title>Draft genome sequence of Aspergillus niger strain An76.</title>
        <authorList>
            <person name="Gong W."/>
            <person name="Cheng Z."/>
            <person name="Zhang H."/>
            <person name="Liu L."/>
            <person name="Gao P."/>
            <person name="Wang L."/>
        </authorList>
    </citation>
    <scope>NUCLEOTIDE SEQUENCE [LARGE SCALE GENOMIC DNA]</scope>
    <source>
        <strain evidence="3">An76</strain>
    </source>
</reference>
<dbReference type="VEuPathDB" id="FungiDB:ASPNIDRAFT2_1177953"/>
<dbReference type="Proteomes" id="UP000068243">
    <property type="component" value="Unassembled WGS sequence"/>
</dbReference>
<evidence type="ECO:0000313" key="3">
    <source>
        <dbReference type="Proteomes" id="UP000068243"/>
    </source>
</evidence>
<dbReference type="Gene3D" id="3.10.490.10">
    <property type="entry name" value="Gamma-glutamyl cyclotransferase-like"/>
    <property type="match status" value="1"/>
</dbReference>
<feature type="domain" description="Gamma-glutamylcyclotransferase AIG2-like" evidence="1">
    <location>
        <begin position="37"/>
        <end position="158"/>
    </location>
</feature>
<dbReference type="VEuPathDB" id="FungiDB:An04g09160"/>
<sequence length="207" mass="23432">MDDKADYPSDFLQARNNTLTDDEVNHLLEKPGCAARFVYGVLMLPTALKYFLDMPQTTDIAKCMLHATVYGFKLYHFSPDSTPVMLPSEDPQHRVEGMLILGLNEEHRNRIYEYESGLMRLVDVRAHVTQLDSFEGYDISSVRIVDAGAFVWNQEKVDEAMNELPSTEQGLYTWPMDGILCSQIYQNMLAAQRASTIDLARTSAPNA</sequence>
<dbReference type="InterPro" id="IPR036568">
    <property type="entry name" value="GGCT-like_sf"/>
</dbReference>
<comment type="caution">
    <text evidence="2">The sequence shown here is derived from an EMBL/GenBank/DDBJ whole genome shotgun (WGS) entry which is preliminary data.</text>
</comment>
<dbReference type="OrthoDB" id="1044435at2759"/>
<dbReference type="Pfam" id="PF06094">
    <property type="entry name" value="GGACT"/>
    <property type="match status" value="1"/>
</dbReference>
<dbReference type="AlphaFoldDB" id="A0A100IBW4"/>
<dbReference type="VEuPathDB" id="FungiDB:ATCC64974_86060"/>
<proteinExistence type="predicted"/>
<evidence type="ECO:0000313" key="2">
    <source>
        <dbReference type="EMBL" id="GAQ38416.1"/>
    </source>
</evidence>
<protein>
    <submittedName>
        <fullName evidence="2">Similar to An04g09160</fullName>
    </submittedName>
</protein>
<accession>A0A100IBW4</accession>
<dbReference type="VEuPathDB" id="FungiDB:M747DRAFT_103945"/>
<dbReference type="InterPro" id="IPR013024">
    <property type="entry name" value="GGCT-like"/>
</dbReference>
<gene>
    <name evidence="2" type="ORF">ABL_02647</name>
</gene>
<dbReference type="EMBL" id="BCMY01000003">
    <property type="protein sequence ID" value="GAQ38416.1"/>
    <property type="molecule type" value="Genomic_DNA"/>
</dbReference>
<dbReference type="InterPro" id="IPR009288">
    <property type="entry name" value="AIG2-like_dom"/>
</dbReference>
<dbReference type="SUPFAM" id="SSF110857">
    <property type="entry name" value="Gamma-glutamyl cyclotransferase-like"/>
    <property type="match status" value="1"/>
</dbReference>
<evidence type="ECO:0000259" key="1">
    <source>
        <dbReference type="Pfam" id="PF06094"/>
    </source>
</evidence>
<dbReference type="OMA" id="ANMTQAS"/>
<dbReference type="CDD" id="cd06661">
    <property type="entry name" value="GGCT_like"/>
    <property type="match status" value="1"/>
</dbReference>
<organism evidence="2 3">
    <name type="scientific">Aspergillus niger</name>
    <dbReference type="NCBI Taxonomy" id="5061"/>
    <lineage>
        <taxon>Eukaryota</taxon>
        <taxon>Fungi</taxon>
        <taxon>Dikarya</taxon>
        <taxon>Ascomycota</taxon>
        <taxon>Pezizomycotina</taxon>
        <taxon>Eurotiomycetes</taxon>
        <taxon>Eurotiomycetidae</taxon>
        <taxon>Eurotiales</taxon>
        <taxon>Aspergillaceae</taxon>
        <taxon>Aspergillus</taxon>
        <taxon>Aspergillus subgen. Circumdati</taxon>
    </lineage>
</organism>